<proteinExistence type="predicted"/>
<dbReference type="InterPro" id="IPR006494">
    <property type="entry name" value="PST_A"/>
</dbReference>
<gene>
    <name evidence="2" type="ORF">POVCU2_0056830</name>
</gene>
<name>A0A1A8WD92_PLAOA</name>
<dbReference type="InterPro" id="IPR029058">
    <property type="entry name" value="AB_hydrolase_fold"/>
</dbReference>
<dbReference type="InterPro" id="IPR051044">
    <property type="entry name" value="MAG_DAG_Lipase"/>
</dbReference>
<evidence type="ECO:0000313" key="3">
    <source>
        <dbReference type="Proteomes" id="UP000078560"/>
    </source>
</evidence>
<evidence type="ECO:0000313" key="2">
    <source>
        <dbReference type="EMBL" id="SBS89726.1"/>
    </source>
</evidence>
<dbReference type="EMBL" id="FLQU01000796">
    <property type="protein sequence ID" value="SBS89726.1"/>
    <property type="molecule type" value="Genomic_DNA"/>
</dbReference>
<reference evidence="3" key="1">
    <citation type="submission" date="2016-05" db="EMBL/GenBank/DDBJ databases">
        <authorList>
            <person name="Naeem Raeece"/>
        </authorList>
    </citation>
    <scope>NUCLEOTIDE SEQUENCE [LARGE SCALE GENOMIC DNA]</scope>
</reference>
<dbReference type="AlphaFoldDB" id="A0A1A8WD92"/>
<dbReference type="Gene3D" id="3.40.50.1820">
    <property type="entry name" value="alpha/beta hydrolase"/>
    <property type="match status" value="1"/>
</dbReference>
<dbReference type="Proteomes" id="UP000078560">
    <property type="component" value="Unassembled WGS sequence"/>
</dbReference>
<organism evidence="2 3">
    <name type="scientific">Plasmodium ovale curtisi</name>
    <dbReference type="NCBI Taxonomy" id="864141"/>
    <lineage>
        <taxon>Eukaryota</taxon>
        <taxon>Sar</taxon>
        <taxon>Alveolata</taxon>
        <taxon>Apicomplexa</taxon>
        <taxon>Aconoidasida</taxon>
        <taxon>Haemosporida</taxon>
        <taxon>Plasmodiidae</taxon>
        <taxon>Plasmodium</taxon>
        <taxon>Plasmodium (Plasmodium)</taxon>
    </lineage>
</organism>
<dbReference type="PANTHER" id="PTHR11614">
    <property type="entry name" value="PHOSPHOLIPASE-RELATED"/>
    <property type="match status" value="1"/>
</dbReference>
<dbReference type="Pfam" id="PF12146">
    <property type="entry name" value="Hydrolase_4"/>
    <property type="match status" value="1"/>
</dbReference>
<protein>
    <submittedName>
        <fullName evidence="2">Lysophospholipase, putative</fullName>
    </submittedName>
</protein>
<feature type="domain" description="Serine aminopeptidase S33" evidence="1">
    <location>
        <begin position="93"/>
        <end position="186"/>
    </location>
</feature>
<dbReference type="InterPro" id="IPR022742">
    <property type="entry name" value="Hydrolase_4"/>
</dbReference>
<dbReference type="SUPFAM" id="SSF53474">
    <property type="entry name" value="alpha/beta-Hydrolases"/>
    <property type="match status" value="1"/>
</dbReference>
<accession>A0A1A8WD92</accession>
<evidence type="ECO:0000259" key="1">
    <source>
        <dbReference type="Pfam" id="PF12146"/>
    </source>
</evidence>
<sequence>MVMERVELNNNKSRNTQCSLDGDPKIGWLCNKNGLLLKTYAWIVKNSIGNILLIHGFKAHARLVFMRINLKMPNDDGDVVVDNNNYYIYKDSWIEKFNQNGYSVYTLDLQGHGESQGWKNGKGDINCFDDIVDDVIQYMNHIQNNTSNDNQKDDKYHNTVTNKKKKLPMYIIGHSMGGNIALRILQLLGEEKEYRIKTQSSNNYKNYNTMLNNSTNINGNANGVVKDMINGKYNMNNANFFTNSNGYGPDNSYASISTTTNAIASDKDERSYNYLDKCLNCFIKLKGDKFAHLFLETGKNNEIKYNKEKTNDCKEMETIEKDNDIYYMADDLKIQHDDKLDKLNESMPSLGDIFRVNRKDTHKTTYISLSTQRDEQISTIKKIKEEKNIYKQRKYCNLAGKNNNKNYSYNENGKSRKDKICKRILLTKSTKKYTYIKNKITVYPEPYLKTQIQ</sequence>
<dbReference type="NCBIfam" id="TIGR01607">
    <property type="entry name" value="PST-A"/>
    <property type="match status" value="1"/>
</dbReference>